<dbReference type="AlphaFoldDB" id="A0A1I7YSI7"/>
<accession>A0A1I7YSI7</accession>
<name>A0A1I7YSI7_9BILA</name>
<proteinExistence type="predicted"/>
<dbReference type="WBParaSite" id="L893_g19394.t1">
    <property type="protein sequence ID" value="L893_g19394.t1"/>
    <property type="gene ID" value="L893_g19394"/>
</dbReference>
<protein>
    <submittedName>
        <fullName evidence="2">F-box domain-containing protein</fullName>
    </submittedName>
</protein>
<reference evidence="2" key="1">
    <citation type="submission" date="2016-11" db="UniProtKB">
        <authorList>
            <consortium name="WormBaseParasite"/>
        </authorList>
    </citation>
    <scope>IDENTIFICATION</scope>
</reference>
<evidence type="ECO:0000313" key="1">
    <source>
        <dbReference type="Proteomes" id="UP000095287"/>
    </source>
</evidence>
<sequence>MDNISISFIESVYEICGGDLAKRAKELPDRWGDLAEAYLEYSGSVELRYSLHNFGPQCRLYYKLNGFPHIENRRLSPEVVKQMSDCTRSIRLTFEEYLEDPDEWICIDPEGGEDDAAIQLLMDLDAPWKILHLQKNQFVAGLGPNCVEMVTRYPRLLRTFTTIELATFTEPAYVQFVQDAVATGRVESVGIYPPMGKKELVPAVLPTSFWIDYFFSESCQTLHVHFKDLDVPLGVIDRWQKTDPRTLTPSKLLSGFRASEKALEEQGVDMTTILLSDADPKVRKIIERTPPASRVTPSPLRASMSSLRYICHPVDPSSRIYFVFRRSGECSLLLP</sequence>
<evidence type="ECO:0000313" key="2">
    <source>
        <dbReference type="WBParaSite" id="L893_g19394.t1"/>
    </source>
</evidence>
<organism evidence="1 2">
    <name type="scientific">Steinernema glaseri</name>
    <dbReference type="NCBI Taxonomy" id="37863"/>
    <lineage>
        <taxon>Eukaryota</taxon>
        <taxon>Metazoa</taxon>
        <taxon>Ecdysozoa</taxon>
        <taxon>Nematoda</taxon>
        <taxon>Chromadorea</taxon>
        <taxon>Rhabditida</taxon>
        <taxon>Tylenchina</taxon>
        <taxon>Panagrolaimomorpha</taxon>
        <taxon>Strongyloidoidea</taxon>
        <taxon>Steinernematidae</taxon>
        <taxon>Steinernema</taxon>
    </lineage>
</organism>
<keyword evidence="1" id="KW-1185">Reference proteome</keyword>
<dbReference type="Proteomes" id="UP000095287">
    <property type="component" value="Unplaced"/>
</dbReference>